<dbReference type="Pfam" id="PF01757">
    <property type="entry name" value="Acyl_transf_3"/>
    <property type="match status" value="1"/>
</dbReference>
<evidence type="ECO:0000313" key="3">
    <source>
        <dbReference type="EMBL" id="MCG2576101.1"/>
    </source>
</evidence>
<dbReference type="InterPro" id="IPR002656">
    <property type="entry name" value="Acyl_transf_3_dom"/>
</dbReference>
<dbReference type="EMBL" id="JAKLTN010000001">
    <property type="protein sequence ID" value="MCG2576101.1"/>
    <property type="molecule type" value="Genomic_DNA"/>
</dbReference>
<name>A0ABS9JYW6_9RHOO</name>
<reference evidence="3" key="1">
    <citation type="submission" date="2022-01" db="EMBL/GenBank/DDBJ databases">
        <authorList>
            <person name="Jo J.-H."/>
            <person name="Im W.-T."/>
        </authorList>
    </citation>
    <scope>NUCLEOTIDE SEQUENCE</scope>
    <source>
        <strain evidence="3">XY25</strain>
    </source>
</reference>
<feature type="transmembrane region" description="Helical" evidence="1">
    <location>
        <begin position="308"/>
        <end position="327"/>
    </location>
</feature>
<comment type="caution">
    <text evidence="3">The sequence shown here is derived from an EMBL/GenBank/DDBJ whole genome shotgun (WGS) entry which is preliminary data.</text>
</comment>
<dbReference type="RefSeq" id="WP_275707686.1">
    <property type="nucleotide sequence ID" value="NZ_JAKLTN010000001.1"/>
</dbReference>
<keyword evidence="1" id="KW-0812">Transmembrane</keyword>
<feature type="transmembrane region" description="Helical" evidence="1">
    <location>
        <begin position="134"/>
        <end position="155"/>
    </location>
</feature>
<evidence type="ECO:0000256" key="1">
    <source>
        <dbReference type="SAM" id="Phobius"/>
    </source>
</evidence>
<feature type="transmembrane region" description="Helical" evidence="1">
    <location>
        <begin position="9"/>
        <end position="26"/>
    </location>
</feature>
<organism evidence="3 4">
    <name type="scientific">Dechloromonas hankyongensis</name>
    <dbReference type="NCBI Taxonomy" id="2908002"/>
    <lineage>
        <taxon>Bacteria</taxon>
        <taxon>Pseudomonadati</taxon>
        <taxon>Pseudomonadota</taxon>
        <taxon>Betaproteobacteria</taxon>
        <taxon>Rhodocyclales</taxon>
        <taxon>Azonexaceae</taxon>
        <taxon>Dechloromonas</taxon>
    </lineage>
</organism>
<feature type="transmembrane region" description="Helical" evidence="1">
    <location>
        <begin position="274"/>
        <end position="296"/>
    </location>
</feature>
<feature type="domain" description="Acyltransferase 3" evidence="2">
    <location>
        <begin position="7"/>
        <end position="324"/>
    </location>
</feature>
<evidence type="ECO:0000313" key="4">
    <source>
        <dbReference type="Proteomes" id="UP001165384"/>
    </source>
</evidence>
<keyword evidence="3" id="KW-0808">Transferase</keyword>
<keyword evidence="3" id="KW-0012">Acyltransferase</keyword>
<feature type="transmembrane region" description="Helical" evidence="1">
    <location>
        <begin position="88"/>
        <end position="108"/>
    </location>
</feature>
<evidence type="ECO:0000259" key="2">
    <source>
        <dbReference type="Pfam" id="PF01757"/>
    </source>
</evidence>
<protein>
    <submittedName>
        <fullName evidence="3">Acyltransferase</fullName>
    </submittedName>
</protein>
<keyword evidence="4" id="KW-1185">Reference proteome</keyword>
<sequence length="361" mass="39821">MSHARVHEIDLLRFVAALAVVFYHYAFRGAVAGNLSAMSYPALAPLAQYGFLGVHLFFMISGFVILMTASRGGIADFAISRAVRLYPALWVCCTLTFMATLAIGAPRFSASTGQYFANLTLLGGFFNVRPMDGVYWSLFVELRFYALTLATLALGRIHRSQRLLLVWLLASTMLQAMPGSKLAYLLIADYSAFFIGGAACYLIWVDGASRGRLTLLAGAWLLALAQAHREAAALGVRFAMTFAPLAIGTAVTAFFAVLLAIALRRTGWFGRQRWLLAGALTYPLYLLHQNVGYMLFNRYAPVVEQHLLFWGVIVLALTAAYAVHRLIERPLAAQLRRLLTRLADATRQRATVAADRERNCP</sequence>
<dbReference type="InterPro" id="IPR050879">
    <property type="entry name" value="Acyltransferase_3"/>
</dbReference>
<feature type="transmembrane region" description="Helical" evidence="1">
    <location>
        <begin position="184"/>
        <end position="204"/>
    </location>
</feature>
<gene>
    <name evidence="3" type="ORF">LZ012_03720</name>
</gene>
<dbReference type="PANTHER" id="PTHR23028:SF53">
    <property type="entry name" value="ACYL_TRANSF_3 DOMAIN-CONTAINING PROTEIN"/>
    <property type="match status" value="1"/>
</dbReference>
<feature type="transmembrane region" description="Helical" evidence="1">
    <location>
        <begin position="46"/>
        <end position="67"/>
    </location>
</feature>
<keyword evidence="1" id="KW-0472">Membrane</keyword>
<keyword evidence="1" id="KW-1133">Transmembrane helix</keyword>
<accession>A0ABS9JYW6</accession>
<dbReference type="PANTHER" id="PTHR23028">
    <property type="entry name" value="ACETYLTRANSFERASE"/>
    <property type="match status" value="1"/>
</dbReference>
<feature type="transmembrane region" description="Helical" evidence="1">
    <location>
        <begin position="240"/>
        <end position="262"/>
    </location>
</feature>
<dbReference type="Proteomes" id="UP001165384">
    <property type="component" value="Unassembled WGS sequence"/>
</dbReference>
<proteinExistence type="predicted"/>
<dbReference type="GO" id="GO:0016746">
    <property type="term" value="F:acyltransferase activity"/>
    <property type="evidence" value="ECO:0007669"/>
    <property type="project" value="UniProtKB-KW"/>
</dbReference>